<keyword evidence="1" id="KW-0812">Transmembrane</keyword>
<evidence type="ECO:0000313" key="4">
    <source>
        <dbReference type="Proteomes" id="UP001596410"/>
    </source>
</evidence>
<comment type="caution">
    <text evidence="3">The sequence shown here is derived from an EMBL/GenBank/DDBJ whole genome shotgun (WGS) entry which is preliminary data.</text>
</comment>
<name>A0ABW2ES29_9BACI</name>
<keyword evidence="4" id="KW-1185">Reference proteome</keyword>
<feature type="domain" description="DUF8108" evidence="2">
    <location>
        <begin position="7"/>
        <end position="62"/>
    </location>
</feature>
<dbReference type="EMBL" id="JBHSZV010000053">
    <property type="protein sequence ID" value="MFC7063725.1"/>
    <property type="molecule type" value="Genomic_DNA"/>
</dbReference>
<reference evidence="4" key="1">
    <citation type="journal article" date="2019" name="Int. J. Syst. Evol. Microbiol.">
        <title>The Global Catalogue of Microorganisms (GCM) 10K type strain sequencing project: providing services to taxonomists for standard genome sequencing and annotation.</title>
        <authorList>
            <consortium name="The Broad Institute Genomics Platform"/>
            <consortium name="The Broad Institute Genome Sequencing Center for Infectious Disease"/>
            <person name="Wu L."/>
            <person name="Ma J."/>
        </authorList>
    </citation>
    <scope>NUCLEOTIDE SEQUENCE [LARGE SCALE GENOMIC DNA]</scope>
    <source>
        <strain evidence="4">CGMCC 4.1621</strain>
    </source>
</reference>
<sequence>MENVTDDYVTMGYQVLSRGETSISLRQNGGWGAVGPHILIAVLTIWWTFGIGNLLYALYKRYSGEKILIKLEDLKEEG</sequence>
<feature type="transmembrane region" description="Helical" evidence="1">
    <location>
        <begin position="38"/>
        <end position="59"/>
    </location>
</feature>
<evidence type="ECO:0000259" key="2">
    <source>
        <dbReference type="Pfam" id="PF26438"/>
    </source>
</evidence>
<evidence type="ECO:0000256" key="1">
    <source>
        <dbReference type="SAM" id="Phobius"/>
    </source>
</evidence>
<keyword evidence="1" id="KW-0472">Membrane</keyword>
<organism evidence="3 4">
    <name type="scientific">Halobacillus seohaensis</name>
    <dbReference type="NCBI Taxonomy" id="447421"/>
    <lineage>
        <taxon>Bacteria</taxon>
        <taxon>Bacillati</taxon>
        <taxon>Bacillota</taxon>
        <taxon>Bacilli</taxon>
        <taxon>Bacillales</taxon>
        <taxon>Bacillaceae</taxon>
        <taxon>Halobacillus</taxon>
    </lineage>
</organism>
<dbReference type="Pfam" id="PF26438">
    <property type="entry name" value="DUF8108_N"/>
    <property type="match status" value="1"/>
</dbReference>
<dbReference type="Proteomes" id="UP001596410">
    <property type="component" value="Unassembled WGS sequence"/>
</dbReference>
<proteinExistence type="predicted"/>
<accession>A0ABW2ES29</accession>
<gene>
    <name evidence="3" type="ORF">ACFQIC_18155</name>
</gene>
<dbReference type="InterPro" id="IPR058962">
    <property type="entry name" value="DUF8108_N"/>
</dbReference>
<protein>
    <recommendedName>
        <fullName evidence="2">DUF8108 domain-containing protein</fullName>
    </recommendedName>
</protein>
<evidence type="ECO:0000313" key="3">
    <source>
        <dbReference type="EMBL" id="MFC7063725.1"/>
    </source>
</evidence>
<keyword evidence="1" id="KW-1133">Transmembrane helix</keyword>